<dbReference type="EMBL" id="QPFP01000040">
    <property type="protein sequence ID" value="TEB27346.1"/>
    <property type="molecule type" value="Genomic_DNA"/>
</dbReference>
<organism evidence="2 3">
    <name type="scientific">Coprinellus micaceus</name>
    <name type="common">Glistening ink-cap mushroom</name>
    <name type="synonym">Coprinus micaceus</name>
    <dbReference type="NCBI Taxonomy" id="71717"/>
    <lineage>
        <taxon>Eukaryota</taxon>
        <taxon>Fungi</taxon>
        <taxon>Dikarya</taxon>
        <taxon>Basidiomycota</taxon>
        <taxon>Agaricomycotina</taxon>
        <taxon>Agaricomycetes</taxon>
        <taxon>Agaricomycetidae</taxon>
        <taxon>Agaricales</taxon>
        <taxon>Agaricineae</taxon>
        <taxon>Psathyrellaceae</taxon>
        <taxon>Coprinellus</taxon>
    </lineage>
</organism>
<evidence type="ECO:0000313" key="3">
    <source>
        <dbReference type="Proteomes" id="UP000298030"/>
    </source>
</evidence>
<comment type="caution">
    <text evidence="2">The sequence shown here is derived from an EMBL/GenBank/DDBJ whole genome shotgun (WGS) entry which is preliminary data.</text>
</comment>
<evidence type="ECO:0000313" key="2">
    <source>
        <dbReference type="EMBL" id="TEB27346.1"/>
    </source>
</evidence>
<gene>
    <name evidence="2" type="ORF">FA13DRAFT_931768</name>
</gene>
<reference evidence="2 3" key="1">
    <citation type="journal article" date="2019" name="Nat. Ecol. Evol.">
        <title>Megaphylogeny resolves global patterns of mushroom evolution.</title>
        <authorList>
            <person name="Varga T."/>
            <person name="Krizsan K."/>
            <person name="Foldi C."/>
            <person name="Dima B."/>
            <person name="Sanchez-Garcia M."/>
            <person name="Sanchez-Ramirez S."/>
            <person name="Szollosi G.J."/>
            <person name="Szarkandi J.G."/>
            <person name="Papp V."/>
            <person name="Albert L."/>
            <person name="Andreopoulos W."/>
            <person name="Angelini C."/>
            <person name="Antonin V."/>
            <person name="Barry K.W."/>
            <person name="Bougher N.L."/>
            <person name="Buchanan P."/>
            <person name="Buyck B."/>
            <person name="Bense V."/>
            <person name="Catcheside P."/>
            <person name="Chovatia M."/>
            <person name="Cooper J."/>
            <person name="Damon W."/>
            <person name="Desjardin D."/>
            <person name="Finy P."/>
            <person name="Geml J."/>
            <person name="Haridas S."/>
            <person name="Hughes K."/>
            <person name="Justo A."/>
            <person name="Karasinski D."/>
            <person name="Kautmanova I."/>
            <person name="Kiss B."/>
            <person name="Kocsube S."/>
            <person name="Kotiranta H."/>
            <person name="LaButti K.M."/>
            <person name="Lechner B.E."/>
            <person name="Liimatainen K."/>
            <person name="Lipzen A."/>
            <person name="Lukacs Z."/>
            <person name="Mihaltcheva S."/>
            <person name="Morgado L.N."/>
            <person name="Niskanen T."/>
            <person name="Noordeloos M.E."/>
            <person name="Ohm R.A."/>
            <person name="Ortiz-Santana B."/>
            <person name="Ovrebo C."/>
            <person name="Racz N."/>
            <person name="Riley R."/>
            <person name="Savchenko A."/>
            <person name="Shiryaev A."/>
            <person name="Soop K."/>
            <person name="Spirin V."/>
            <person name="Szebenyi C."/>
            <person name="Tomsovsky M."/>
            <person name="Tulloss R.E."/>
            <person name="Uehling J."/>
            <person name="Grigoriev I.V."/>
            <person name="Vagvolgyi C."/>
            <person name="Papp T."/>
            <person name="Martin F.M."/>
            <person name="Miettinen O."/>
            <person name="Hibbett D.S."/>
            <person name="Nagy L.G."/>
        </authorList>
    </citation>
    <scope>NUCLEOTIDE SEQUENCE [LARGE SCALE GENOMIC DNA]</scope>
    <source>
        <strain evidence="2 3">FP101781</strain>
    </source>
</reference>
<dbReference type="AlphaFoldDB" id="A0A4Y7SZR1"/>
<dbReference type="Proteomes" id="UP000298030">
    <property type="component" value="Unassembled WGS sequence"/>
</dbReference>
<feature type="region of interest" description="Disordered" evidence="1">
    <location>
        <begin position="148"/>
        <end position="169"/>
    </location>
</feature>
<evidence type="ECO:0000256" key="1">
    <source>
        <dbReference type="SAM" id="MobiDB-lite"/>
    </source>
</evidence>
<sequence length="169" mass="18320">MALPSPFRSCHFPHRALSPRLPSDLPPLAPSSATRIPLASSDLRPSSLSPFLISPVPPSSRSPLSTAHRRCVERRTIAWGRFLSPGAPAVRSSSRLVLSRSPRNRRVMGGGGLNRRVSFRCVPSHLERRSAPPADPCLYLLPSFALTPSTPPLSCREPGERAGPSFSRS</sequence>
<keyword evidence="3" id="KW-1185">Reference proteome</keyword>
<protein>
    <submittedName>
        <fullName evidence="2">Uncharacterized protein</fullName>
    </submittedName>
</protein>
<accession>A0A4Y7SZR1</accession>
<proteinExistence type="predicted"/>
<name>A0A4Y7SZR1_COPMI</name>